<organism evidence="3 4">
    <name type="scientific">Carnegiea gigantea</name>
    <dbReference type="NCBI Taxonomy" id="171969"/>
    <lineage>
        <taxon>Eukaryota</taxon>
        <taxon>Viridiplantae</taxon>
        <taxon>Streptophyta</taxon>
        <taxon>Embryophyta</taxon>
        <taxon>Tracheophyta</taxon>
        <taxon>Spermatophyta</taxon>
        <taxon>Magnoliopsida</taxon>
        <taxon>eudicotyledons</taxon>
        <taxon>Gunneridae</taxon>
        <taxon>Pentapetalae</taxon>
        <taxon>Caryophyllales</taxon>
        <taxon>Cactineae</taxon>
        <taxon>Cactaceae</taxon>
        <taxon>Cactoideae</taxon>
        <taxon>Echinocereeae</taxon>
        <taxon>Carnegiea</taxon>
    </lineage>
</organism>
<dbReference type="AlphaFoldDB" id="A0A9Q1KM11"/>
<gene>
    <name evidence="3" type="ORF">Cgig2_029454</name>
</gene>
<dbReference type="PANTHER" id="PTHR33779">
    <property type="entry name" value="EXPRESSED PROTEIN"/>
    <property type="match status" value="1"/>
</dbReference>
<keyword evidence="4" id="KW-1185">Reference proteome</keyword>
<evidence type="ECO:0000313" key="4">
    <source>
        <dbReference type="Proteomes" id="UP001153076"/>
    </source>
</evidence>
<feature type="compositionally biased region" description="Basic and acidic residues" evidence="1">
    <location>
        <begin position="155"/>
        <end position="168"/>
    </location>
</feature>
<evidence type="ECO:0000259" key="2">
    <source>
        <dbReference type="Pfam" id="PF25054"/>
    </source>
</evidence>
<comment type="caution">
    <text evidence="3">The sequence shown here is derived from an EMBL/GenBank/DDBJ whole genome shotgun (WGS) entry which is preliminary data.</text>
</comment>
<feature type="domain" description="PHD-type zinc finger plants" evidence="2">
    <location>
        <begin position="16"/>
        <end position="58"/>
    </location>
</feature>
<dbReference type="Proteomes" id="UP001153076">
    <property type="component" value="Unassembled WGS sequence"/>
</dbReference>
<reference evidence="3" key="1">
    <citation type="submission" date="2022-04" db="EMBL/GenBank/DDBJ databases">
        <title>Carnegiea gigantea Genome sequencing and assembly v2.</title>
        <authorList>
            <person name="Copetti D."/>
            <person name="Sanderson M.J."/>
            <person name="Burquez A."/>
            <person name="Wojciechowski M.F."/>
        </authorList>
    </citation>
    <scope>NUCLEOTIDE SEQUENCE</scope>
    <source>
        <strain evidence="3">SGP5-SGP5p</strain>
        <tissue evidence="3">Aerial part</tissue>
    </source>
</reference>
<proteinExistence type="predicted"/>
<name>A0A9Q1KM11_9CARY</name>
<sequence length="206" mass="22874">MMTSKTYTSTSNYECCMCGDLGLPHELFRCKVCHFRSQHRYCSNLYPKAESYRVCNWCLIQKDDGDHETLATTTTTSYNNSSNSNPSSPETHTKTTPSSAPAANKKLINHHATTGTGPKSPKCLQPTSPIKKPNRSSEIGSPSGRKRIQAQAQARPEERLIRRTRSEEISNGGGSRKSPNSGGPAVIKHVFRNKVRRYKLLDEVSS</sequence>
<dbReference type="Pfam" id="PF25054">
    <property type="entry name" value="PHD_pln"/>
    <property type="match status" value="1"/>
</dbReference>
<feature type="compositionally biased region" description="Low complexity" evidence="1">
    <location>
        <begin position="72"/>
        <end position="90"/>
    </location>
</feature>
<dbReference type="EMBL" id="JAKOGI010000080">
    <property type="protein sequence ID" value="KAJ8445082.1"/>
    <property type="molecule type" value="Genomic_DNA"/>
</dbReference>
<evidence type="ECO:0000256" key="1">
    <source>
        <dbReference type="SAM" id="MobiDB-lite"/>
    </source>
</evidence>
<feature type="region of interest" description="Disordered" evidence="1">
    <location>
        <begin position="70"/>
        <end position="186"/>
    </location>
</feature>
<accession>A0A9Q1KM11</accession>
<protein>
    <recommendedName>
        <fullName evidence="2">PHD-type zinc finger plants domain-containing protein</fullName>
    </recommendedName>
</protein>
<evidence type="ECO:0000313" key="3">
    <source>
        <dbReference type="EMBL" id="KAJ8445082.1"/>
    </source>
</evidence>
<dbReference type="PANTHER" id="PTHR33779:SF1">
    <property type="entry name" value="EXPRESSED PROTEIN"/>
    <property type="match status" value="1"/>
</dbReference>
<dbReference type="OrthoDB" id="1935489at2759"/>
<dbReference type="InterPro" id="IPR056874">
    <property type="entry name" value="PHD_dom_pln"/>
</dbReference>